<dbReference type="Pfam" id="PF10230">
    <property type="entry name" value="LIDHydrolase"/>
    <property type="match status" value="1"/>
</dbReference>
<evidence type="ECO:0000256" key="2">
    <source>
        <dbReference type="ARBA" id="ARBA00008300"/>
    </source>
</evidence>
<evidence type="ECO:0000313" key="5">
    <source>
        <dbReference type="Proteomes" id="UP000694864"/>
    </source>
</evidence>
<organism evidence="5 6">
    <name type="scientific">Camelina sativa</name>
    <name type="common">False flax</name>
    <name type="synonym">Myagrum sativum</name>
    <dbReference type="NCBI Taxonomy" id="90675"/>
    <lineage>
        <taxon>Eukaryota</taxon>
        <taxon>Viridiplantae</taxon>
        <taxon>Streptophyta</taxon>
        <taxon>Embryophyta</taxon>
        <taxon>Tracheophyta</taxon>
        <taxon>Spermatophyta</taxon>
        <taxon>Magnoliopsida</taxon>
        <taxon>eudicotyledons</taxon>
        <taxon>Gunneridae</taxon>
        <taxon>Pentapetalae</taxon>
        <taxon>rosids</taxon>
        <taxon>malvids</taxon>
        <taxon>Brassicales</taxon>
        <taxon>Brassicaceae</taxon>
        <taxon>Camelineae</taxon>
        <taxon>Camelina</taxon>
    </lineage>
</organism>
<dbReference type="InterPro" id="IPR029058">
    <property type="entry name" value="AB_hydrolase_fold"/>
</dbReference>
<accession>A0ABM0W2T6</accession>
<reference evidence="6" key="2">
    <citation type="submission" date="2025-08" db="UniProtKB">
        <authorList>
            <consortium name="RefSeq"/>
        </authorList>
    </citation>
    <scope>IDENTIFICATION</scope>
    <source>
        <tissue evidence="6">Leaf</tissue>
    </source>
</reference>
<evidence type="ECO:0000256" key="3">
    <source>
        <dbReference type="ARBA" id="ARBA00022677"/>
    </source>
</evidence>
<dbReference type="PANTHER" id="PTHR13390">
    <property type="entry name" value="LIPASE"/>
    <property type="match status" value="1"/>
</dbReference>
<keyword evidence="3" id="KW-0551">Lipid droplet</keyword>
<protein>
    <submittedName>
        <fullName evidence="6">Lipid droplet-associated hydrolase-like isoform X1</fullName>
    </submittedName>
</protein>
<keyword evidence="5" id="KW-1185">Reference proteome</keyword>
<name>A0ABM0W2T6_CAMSA</name>
<dbReference type="SUPFAM" id="SSF53474">
    <property type="entry name" value="alpha/beta-Hydrolases"/>
    <property type="match status" value="1"/>
</dbReference>
<dbReference type="Proteomes" id="UP000694864">
    <property type="component" value="Chromosome 15"/>
</dbReference>
<dbReference type="PANTHER" id="PTHR13390:SF0">
    <property type="entry name" value="LIPID DROPLET-ASSOCIATED HYDROLASE"/>
    <property type="match status" value="1"/>
</dbReference>
<evidence type="ECO:0000256" key="4">
    <source>
        <dbReference type="ARBA" id="ARBA00022801"/>
    </source>
</evidence>
<comment type="subcellular location">
    <subcellularLocation>
        <location evidence="1">Lipid droplet</location>
    </subcellularLocation>
</comment>
<evidence type="ECO:0000256" key="1">
    <source>
        <dbReference type="ARBA" id="ARBA00004502"/>
    </source>
</evidence>
<reference evidence="5" key="1">
    <citation type="journal article" date="2014" name="Nat. Commun.">
        <title>The emerging biofuel crop Camelina sativa retains a highly undifferentiated hexaploid genome structure.</title>
        <authorList>
            <person name="Kagale S."/>
            <person name="Koh C."/>
            <person name="Nixon J."/>
            <person name="Bollina V."/>
            <person name="Clarke W.E."/>
            <person name="Tuteja R."/>
            <person name="Spillane C."/>
            <person name="Robinson S.J."/>
            <person name="Links M.G."/>
            <person name="Clarke C."/>
            <person name="Higgins E.E."/>
            <person name="Huebert T."/>
            <person name="Sharpe A.G."/>
            <person name="Parkin I.A."/>
        </authorList>
    </citation>
    <scope>NUCLEOTIDE SEQUENCE [LARGE SCALE GENOMIC DNA]</scope>
    <source>
        <strain evidence="5">cv. DH55</strain>
    </source>
</reference>
<dbReference type="GeneID" id="104745371"/>
<dbReference type="RefSeq" id="XP_010464880.1">
    <property type="nucleotide sequence ID" value="XM_010466578.2"/>
</dbReference>
<dbReference type="Gene3D" id="3.40.50.1820">
    <property type="entry name" value="alpha/beta hydrolase"/>
    <property type="match status" value="1"/>
</dbReference>
<sequence>MRLVVVNLLLQPWPWVTPSLRCFLPKIEGSILRSVHSSRFSSGRRYRLNRVTADMETQNKLMEKAKRPVNFRLCRVSGSMTEIMEIQAENPTFHVLFIPGNPGVVSFYNEFLESLYEFLDGNASIVAIGHISHTSKDWESGRLFSFQEQIDHKMDFIRQELEKVKVPIVLVGHSIGSYICLEILRKFSKKVVYCIGLYPFLTLNQQSTTQSFIGKLAASSVLSATASFLIASLRLLPMSAARLLVAKSVGASWSDTAVQAACTHLRQYHTMRNVLFMAKSEFIQLAAEPDWDFMRENQSKLAFLFGIDDHWGPLQLFEENPFVQISKQAPGTSLSIEREGHTHGFSCTVAGSEWVAQHVATLIKNRFSQLQ</sequence>
<evidence type="ECO:0000313" key="6">
    <source>
        <dbReference type="RefSeq" id="XP_010464880.1"/>
    </source>
</evidence>
<dbReference type="InterPro" id="IPR019363">
    <property type="entry name" value="LDAH"/>
</dbReference>
<gene>
    <name evidence="6" type="primary">LOC104745371</name>
</gene>
<comment type="similarity">
    <text evidence="2">Belongs to the AB hydrolase superfamily. LDAH family.</text>
</comment>
<proteinExistence type="inferred from homology"/>
<keyword evidence="4" id="KW-0378">Hydrolase</keyword>